<organism evidence="2 3">
    <name type="scientific">Falsiruegeria litorea R37</name>
    <dbReference type="NCBI Taxonomy" id="1200284"/>
    <lineage>
        <taxon>Bacteria</taxon>
        <taxon>Pseudomonadati</taxon>
        <taxon>Pseudomonadota</taxon>
        <taxon>Alphaproteobacteria</taxon>
        <taxon>Rhodobacterales</taxon>
        <taxon>Roseobacteraceae</taxon>
        <taxon>Falsiruegeria</taxon>
    </lineage>
</organism>
<protein>
    <recommendedName>
        <fullName evidence="4">DUF983 domain-containing protein</fullName>
    </recommendedName>
</protein>
<evidence type="ECO:0000256" key="1">
    <source>
        <dbReference type="SAM" id="Phobius"/>
    </source>
</evidence>
<keyword evidence="3" id="KW-1185">Reference proteome</keyword>
<dbReference type="Pfam" id="PF06170">
    <property type="entry name" value="DUF983"/>
    <property type="match status" value="1"/>
</dbReference>
<evidence type="ECO:0000313" key="2">
    <source>
        <dbReference type="EMBL" id="SLN26953.1"/>
    </source>
</evidence>
<feature type="transmembrane region" description="Helical" evidence="1">
    <location>
        <begin position="93"/>
        <end position="112"/>
    </location>
</feature>
<proteinExistence type="predicted"/>
<dbReference type="EMBL" id="FWFO01000001">
    <property type="protein sequence ID" value="SLN26953.1"/>
    <property type="molecule type" value="Genomic_DNA"/>
</dbReference>
<dbReference type="AlphaFoldDB" id="A0A1Y5RW92"/>
<evidence type="ECO:0000313" key="3">
    <source>
        <dbReference type="Proteomes" id="UP000193077"/>
    </source>
</evidence>
<accession>A0A1Y5RW92</accession>
<dbReference type="InterPro" id="IPR009325">
    <property type="entry name" value="DUF983"/>
</dbReference>
<sequence length="131" mass="14667">MMTTDIPATDEPQAEVRDLKPAIVNGLRLRCPKCGEGKLLHSYVKVNDHCSACQQPFHYQRADDGPAYLTILIVGHLMGFALHIAWVNWRPEPWVLATTMSVVAVVGALALLPRMKGLMIAYQWAKRMHGF</sequence>
<dbReference type="Proteomes" id="UP000193077">
    <property type="component" value="Unassembled WGS sequence"/>
</dbReference>
<keyword evidence="1" id="KW-0472">Membrane</keyword>
<gene>
    <name evidence="2" type="ORF">TRL7639_00992</name>
</gene>
<feature type="transmembrane region" description="Helical" evidence="1">
    <location>
        <begin position="67"/>
        <end position="87"/>
    </location>
</feature>
<name>A0A1Y5RW92_9RHOB</name>
<reference evidence="2 3" key="1">
    <citation type="submission" date="2017-03" db="EMBL/GenBank/DDBJ databases">
        <authorList>
            <person name="Afonso C.L."/>
            <person name="Miller P.J."/>
            <person name="Scott M.A."/>
            <person name="Spackman E."/>
            <person name="Goraichik I."/>
            <person name="Dimitrov K.M."/>
            <person name="Suarez D.L."/>
            <person name="Swayne D.E."/>
        </authorList>
    </citation>
    <scope>NUCLEOTIDE SEQUENCE [LARGE SCALE GENOMIC DNA]</scope>
    <source>
        <strain evidence="2 3">CECT 7639</strain>
    </source>
</reference>
<keyword evidence="1" id="KW-1133">Transmembrane helix</keyword>
<dbReference type="OrthoDB" id="9799456at2"/>
<keyword evidence="1" id="KW-0812">Transmembrane</keyword>
<evidence type="ECO:0008006" key="4">
    <source>
        <dbReference type="Google" id="ProtNLM"/>
    </source>
</evidence>